<keyword evidence="3" id="KW-0175">Coiled coil</keyword>
<keyword evidence="4" id="KW-0539">Nucleus</keyword>
<dbReference type="Pfam" id="PF08159">
    <property type="entry name" value="NUC153"/>
    <property type="match status" value="1"/>
</dbReference>
<feature type="compositionally biased region" description="Basic residues" evidence="5">
    <location>
        <begin position="1"/>
        <end position="11"/>
    </location>
</feature>
<feature type="compositionally biased region" description="Acidic residues" evidence="5">
    <location>
        <begin position="249"/>
        <end position="265"/>
    </location>
</feature>
<evidence type="ECO:0000256" key="2">
    <source>
        <dbReference type="ARBA" id="ARBA00009087"/>
    </source>
</evidence>
<feature type="region of interest" description="Disordered" evidence="5">
    <location>
        <begin position="121"/>
        <end position="168"/>
    </location>
</feature>
<feature type="compositionally biased region" description="Low complexity" evidence="5">
    <location>
        <begin position="126"/>
        <end position="135"/>
    </location>
</feature>
<feature type="compositionally biased region" description="Polar residues" evidence="5">
    <location>
        <begin position="235"/>
        <end position="246"/>
    </location>
</feature>
<feature type="region of interest" description="Disordered" evidence="5">
    <location>
        <begin position="221"/>
        <end position="267"/>
    </location>
</feature>
<accession>A0A5M8PJ72</accession>
<feature type="region of interest" description="Disordered" evidence="5">
    <location>
        <begin position="405"/>
        <end position="449"/>
    </location>
</feature>
<dbReference type="Proteomes" id="UP000324767">
    <property type="component" value="Unassembled WGS sequence"/>
</dbReference>
<dbReference type="PANTHER" id="PTHR12202:SF0">
    <property type="entry name" value="ESF1 HOMOLOG"/>
    <property type="match status" value="1"/>
</dbReference>
<comment type="caution">
    <text evidence="8">The sequence shown here is derived from an EMBL/GenBank/DDBJ whole genome shotgun (WGS) entry which is preliminary data.</text>
</comment>
<dbReference type="InterPro" id="IPR056750">
    <property type="entry name" value="RRM_ESF1"/>
</dbReference>
<comment type="similarity">
    <text evidence="2">Belongs to the ESF1 family.</text>
</comment>
<protein>
    <submittedName>
        <fullName evidence="8">Uncharacterized protein</fullName>
    </submittedName>
</protein>
<dbReference type="AlphaFoldDB" id="A0A5M8PJ72"/>
<proteinExistence type="inferred from homology"/>
<evidence type="ECO:0000259" key="7">
    <source>
        <dbReference type="Pfam" id="PF25121"/>
    </source>
</evidence>
<dbReference type="EMBL" id="VXIT01000011">
    <property type="protein sequence ID" value="KAA6409469.1"/>
    <property type="molecule type" value="Genomic_DNA"/>
</dbReference>
<feature type="domain" description="NUC153" evidence="6">
    <location>
        <begin position="672"/>
        <end position="699"/>
    </location>
</feature>
<gene>
    <name evidence="8" type="ORF">FRX48_07023</name>
</gene>
<dbReference type="OrthoDB" id="431825at2759"/>
<dbReference type="GO" id="GO:0006364">
    <property type="term" value="P:rRNA processing"/>
    <property type="evidence" value="ECO:0007669"/>
    <property type="project" value="InterPro"/>
</dbReference>
<evidence type="ECO:0000313" key="9">
    <source>
        <dbReference type="Proteomes" id="UP000324767"/>
    </source>
</evidence>
<feature type="compositionally biased region" description="Acidic residues" evidence="5">
    <location>
        <begin position="93"/>
        <end position="111"/>
    </location>
</feature>
<feature type="region of interest" description="Disordered" evidence="5">
    <location>
        <begin position="92"/>
        <end position="111"/>
    </location>
</feature>
<sequence length="722" mass="80789">MPKPTKQKAPKGSRSSGAVPDDRITDPRFANIQTDPRFRLPSKQHAHVRIDKRFARMLHDEEFSSKAKVDRYGRKLAKDTGRRELERFYKLEDGEDLEVSGEEIEEDEEVEKELLRVEKKYDPARDGGFSSSSDESSSEEEEDQADDGEEDEGFSFPDQQVGLGDGVPMGEVSPRLAVVNLDWDNIRAADLMAVFSSFVPSNGHIINVSIYPSEFGKERMEREEMEGPPKEIFASNGTNAEDGTTFSESGDENSSGDDVGEEDEEEKIKKDILKENQGEEFDSAKLRHYQLERLRYYYAVLTCSSPSTAQAIYEAVDGTEYLTSANFFDLRFIPDGVEFADDKPRDECEKIPDGYKPNEFVTYALQHSKVKLTWDADDGTRKEVQKRAFAGSRADIDENDLKAYLGSDSSEDERPQPIFVDATTGATSNTEAVEVGKAPKSSKKEAERQRMRALLGLQNAPAPSKRIKPGAGGPVGAMQITFSSGLTSALTKGSVFENEPERNETTVEKYVRKEKERKARRKEKLKSSRTDHDTVDEQADVSGDDAIHEKDNATTEAPDLGFDDPFFTAPADDKTATTALRQEQKRQKRAQRAADDAAASAHRAELELLMVDDHPGDNINNNNDGVQHFDINEIARAEKALQKKKKKRKLSAREKAAVEAKESDAFRMNVADERFAAVFERPEFAIDPSSGRWKGTEGMRALLEEGRRRKGKRGMRGELTDA</sequence>
<comment type="subcellular location">
    <subcellularLocation>
        <location evidence="1">Nucleus</location>
        <location evidence="1">Nucleolus</location>
    </subcellularLocation>
</comment>
<feature type="compositionally biased region" description="Acidic residues" evidence="5">
    <location>
        <begin position="136"/>
        <end position="153"/>
    </location>
</feature>
<dbReference type="Pfam" id="PF25121">
    <property type="entry name" value="RRM_ESF1"/>
    <property type="match status" value="1"/>
</dbReference>
<dbReference type="InterPro" id="IPR039754">
    <property type="entry name" value="Esf1"/>
</dbReference>
<feature type="domain" description="ESF1 RRM" evidence="7">
    <location>
        <begin position="175"/>
        <end position="348"/>
    </location>
</feature>
<evidence type="ECO:0000256" key="5">
    <source>
        <dbReference type="SAM" id="MobiDB-lite"/>
    </source>
</evidence>
<feature type="region of interest" description="Disordered" evidence="5">
    <location>
        <begin position="1"/>
        <end position="37"/>
    </location>
</feature>
<reference evidence="8 9" key="1">
    <citation type="submission" date="2019-09" db="EMBL/GenBank/DDBJ databases">
        <title>The hologenome of the rock-dwelling lichen Lasallia pustulata.</title>
        <authorList>
            <person name="Greshake Tzovaras B."/>
            <person name="Segers F."/>
            <person name="Bicker A."/>
            <person name="Dal Grande F."/>
            <person name="Otte J."/>
            <person name="Hankeln T."/>
            <person name="Schmitt I."/>
            <person name="Ebersberger I."/>
        </authorList>
    </citation>
    <scope>NUCLEOTIDE SEQUENCE [LARGE SCALE GENOMIC DNA]</scope>
    <source>
        <strain evidence="8">A1-1</strain>
    </source>
</reference>
<evidence type="ECO:0000259" key="6">
    <source>
        <dbReference type="Pfam" id="PF08159"/>
    </source>
</evidence>
<dbReference type="GO" id="GO:0003723">
    <property type="term" value="F:RNA binding"/>
    <property type="evidence" value="ECO:0007669"/>
    <property type="project" value="TreeGrafter"/>
</dbReference>
<evidence type="ECO:0000256" key="4">
    <source>
        <dbReference type="ARBA" id="ARBA00023242"/>
    </source>
</evidence>
<name>A0A5M8PJ72_9LECA</name>
<dbReference type="InterPro" id="IPR012580">
    <property type="entry name" value="NUC153"/>
</dbReference>
<dbReference type="GO" id="GO:0005730">
    <property type="term" value="C:nucleolus"/>
    <property type="evidence" value="ECO:0007669"/>
    <property type="project" value="UniProtKB-SubCell"/>
</dbReference>
<feature type="compositionally biased region" description="Basic and acidic residues" evidence="5">
    <location>
        <begin position="525"/>
        <end position="535"/>
    </location>
</feature>
<feature type="compositionally biased region" description="Basic and acidic residues" evidence="5">
    <location>
        <begin position="499"/>
        <end position="517"/>
    </location>
</feature>
<dbReference type="PANTHER" id="PTHR12202">
    <property type="entry name" value="ESF1 HOMOLOG"/>
    <property type="match status" value="1"/>
</dbReference>
<evidence type="ECO:0000256" key="1">
    <source>
        <dbReference type="ARBA" id="ARBA00004604"/>
    </source>
</evidence>
<feature type="region of interest" description="Disordered" evidence="5">
    <location>
        <begin position="493"/>
        <end position="599"/>
    </location>
</feature>
<evidence type="ECO:0000256" key="3">
    <source>
        <dbReference type="ARBA" id="ARBA00023054"/>
    </source>
</evidence>
<organism evidence="8 9">
    <name type="scientific">Lasallia pustulata</name>
    <dbReference type="NCBI Taxonomy" id="136370"/>
    <lineage>
        <taxon>Eukaryota</taxon>
        <taxon>Fungi</taxon>
        <taxon>Dikarya</taxon>
        <taxon>Ascomycota</taxon>
        <taxon>Pezizomycotina</taxon>
        <taxon>Lecanoromycetes</taxon>
        <taxon>OSLEUM clade</taxon>
        <taxon>Umbilicariomycetidae</taxon>
        <taxon>Umbilicariales</taxon>
        <taxon>Umbilicariaceae</taxon>
        <taxon>Lasallia</taxon>
    </lineage>
</organism>
<feature type="region of interest" description="Disordered" evidence="5">
    <location>
        <begin position="703"/>
        <end position="722"/>
    </location>
</feature>
<evidence type="ECO:0000313" key="8">
    <source>
        <dbReference type="EMBL" id="KAA6409469.1"/>
    </source>
</evidence>
<feature type="compositionally biased region" description="Low complexity" evidence="5">
    <location>
        <begin position="563"/>
        <end position="581"/>
    </location>
</feature>